<feature type="region of interest" description="Disordered" evidence="1">
    <location>
        <begin position="326"/>
        <end position="384"/>
    </location>
</feature>
<gene>
    <name evidence="2" type="ORF">FPV1s3_gp1</name>
</gene>
<feature type="compositionally biased region" description="Low complexity" evidence="1">
    <location>
        <begin position="351"/>
        <end position="372"/>
    </location>
</feature>
<accession>A0A8K1XFD8</accession>
<organism evidence="2 3">
    <name type="scientific">Fushun phasmavirus 1</name>
    <dbReference type="NCBI Taxonomy" id="2905464"/>
    <lineage>
        <taxon>Viruses</taxon>
        <taxon>Riboviria</taxon>
        <taxon>Orthornavirae</taxon>
        <taxon>Negarnaviricota</taxon>
        <taxon>Polyploviricotina</taxon>
        <taxon>Bunyaviricetes</taxon>
        <taxon>Elliovirales</taxon>
        <taxon>Phasmaviridae</taxon>
        <taxon>Orthophasmavirus</taxon>
        <taxon>Orthophasmavirus sogatellae</taxon>
    </lineage>
</organism>
<protein>
    <submittedName>
        <fullName evidence="2">Putative nucleoprotein</fullName>
    </submittedName>
</protein>
<evidence type="ECO:0000256" key="1">
    <source>
        <dbReference type="SAM" id="MobiDB-lite"/>
    </source>
</evidence>
<reference evidence="2" key="1">
    <citation type="submission" date="2021-05" db="EMBL/GenBank/DDBJ databases">
        <authorList>
            <person name="Feng G."/>
        </authorList>
    </citation>
    <scope>NUCLEOTIDE SEQUENCE</scope>
    <source>
        <strain evidence="2">BBFSFS172</strain>
    </source>
</reference>
<dbReference type="GO" id="GO:0019013">
    <property type="term" value="C:viral nucleocapsid"/>
    <property type="evidence" value="ECO:0007669"/>
    <property type="project" value="UniProtKB-KW"/>
</dbReference>
<dbReference type="EMBL" id="MZ209989">
    <property type="protein sequence ID" value="UHM27605.1"/>
    <property type="molecule type" value="Viral_cRNA"/>
</dbReference>
<name>A0A8K1XFD8_9VIRU</name>
<evidence type="ECO:0000313" key="3">
    <source>
        <dbReference type="Proteomes" id="UP001156840"/>
    </source>
</evidence>
<feature type="compositionally biased region" description="Gly residues" evidence="1">
    <location>
        <begin position="333"/>
        <end position="346"/>
    </location>
</feature>
<evidence type="ECO:0000313" key="2">
    <source>
        <dbReference type="EMBL" id="UHM27605.1"/>
    </source>
</evidence>
<keyword evidence="3" id="KW-1185">Reference proteome</keyword>
<proteinExistence type="predicted"/>
<keyword evidence="2" id="KW-0946">Virion</keyword>
<keyword evidence="2" id="KW-0543">Viral nucleoprotein</keyword>
<sequence>MATPRRTPGQLVAPPEGGQQSYDLAGQLPQALLVAHDNAGTFDIIGLTPNDFLAQHGAMVFDLNKFLADFATICPDLTEERAMNVASQSVEFCSLVLFKLGPESRKKREDRRDKTWVLRFKHENPENRNAPTYKTVFVSTFRNTDEINPIVDDNKMTLTVKQASLIALTIMEGVTALFQGLPEPVIVLTPLAGAIFSKEDVPKIIRRLGIEDTPRNRTTVINSINESCQSGGHYLPHGKMHIAAAATIASTKRMRSSTQRESIISKTIKQYLVHKRQPMENDKFQVYCEFATGGVPSELAPTVLIGSYEGAQMRAAQAVRAAEETALARAGRPGNGGNGGNGGGGNEARNDAAADNAAAAPAVPVPNAARRGQGQQHGNGARVD</sequence>
<dbReference type="Proteomes" id="UP001156840">
    <property type="component" value="Genome"/>
</dbReference>